<dbReference type="SMART" id="SM01117">
    <property type="entry name" value="Cyt-b5"/>
    <property type="match status" value="1"/>
</dbReference>
<dbReference type="PIRSF" id="PIRSF000345">
    <property type="entry name" value="OLE1"/>
    <property type="match status" value="1"/>
</dbReference>
<dbReference type="InterPro" id="IPR015876">
    <property type="entry name" value="Acyl-CoA_DS"/>
</dbReference>
<gene>
    <name evidence="17" type="ORF">DAEQUDRAFT_662387</name>
</gene>
<comment type="similarity">
    <text evidence="2 14">Belongs to the fatty acid desaturase type 1 family.</text>
</comment>
<evidence type="ECO:0000256" key="12">
    <source>
        <dbReference type="ARBA" id="ARBA00023136"/>
    </source>
</evidence>
<keyword evidence="4 14" id="KW-0349">Heme</keyword>
<proteinExistence type="inferred from homology"/>
<keyword evidence="18" id="KW-1185">Reference proteome</keyword>
<keyword evidence="7 14" id="KW-0276">Fatty acid metabolism</keyword>
<evidence type="ECO:0000313" key="17">
    <source>
        <dbReference type="EMBL" id="KZT73326.1"/>
    </source>
</evidence>
<keyword evidence="12 15" id="KW-0472">Membrane</keyword>
<dbReference type="STRING" id="1314783.A0A165TEN9"/>
<dbReference type="SUPFAM" id="SSF55856">
    <property type="entry name" value="Cytochrome b5-like heme/steroid binding domain"/>
    <property type="match status" value="1"/>
</dbReference>
<dbReference type="InterPro" id="IPR009160">
    <property type="entry name" value="Acyl-CoA_deSatase_haem/ster-bd"/>
</dbReference>
<evidence type="ECO:0000256" key="9">
    <source>
        <dbReference type="ARBA" id="ARBA00023002"/>
    </source>
</evidence>
<evidence type="ECO:0000256" key="11">
    <source>
        <dbReference type="ARBA" id="ARBA00023098"/>
    </source>
</evidence>
<feature type="transmembrane region" description="Helical" evidence="15">
    <location>
        <begin position="168"/>
        <end position="187"/>
    </location>
</feature>
<dbReference type="EC" id="1.14.19.1" evidence="14"/>
<dbReference type="PANTHER" id="PTHR11351">
    <property type="entry name" value="ACYL-COA DESATURASE"/>
    <property type="match status" value="1"/>
</dbReference>
<keyword evidence="13 14" id="KW-0275">Fatty acid biosynthesis</keyword>
<feature type="transmembrane region" description="Helical" evidence="15">
    <location>
        <begin position="46"/>
        <end position="65"/>
    </location>
</feature>
<feature type="transmembrane region" description="Helical" evidence="15">
    <location>
        <begin position="21"/>
        <end position="40"/>
    </location>
</feature>
<evidence type="ECO:0000256" key="5">
    <source>
        <dbReference type="ARBA" id="ARBA00022692"/>
    </source>
</evidence>
<evidence type="ECO:0000256" key="7">
    <source>
        <dbReference type="ARBA" id="ARBA00022832"/>
    </source>
</evidence>
<comment type="function">
    <text evidence="14">Stearoyl-CoA desaturase that utilizes O(2) and electrons from reduced cytochrome b5 to introduce the first double bond into saturated fatty acyl-CoA substrates.</text>
</comment>
<keyword evidence="11 14" id="KW-0443">Lipid metabolism</keyword>
<evidence type="ECO:0000256" key="10">
    <source>
        <dbReference type="ARBA" id="ARBA00023004"/>
    </source>
</evidence>
<comment type="catalytic activity">
    <reaction evidence="14">
        <text>octadecanoyl-CoA + 2 Fe(II)-[cytochrome b5] + O2 + 2 H(+) = (9Z)-octadecenoyl-CoA + 2 Fe(III)-[cytochrome b5] + 2 H2O</text>
        <dbReference type="Rhea" id="RHEA:19721"/>
        <dbReference type="Rhea" id="RHEA-COMP:10438"/>
        <dbReference type="Rhea" id="RHEA-COMP:10439"/>
        <dbReference type="ChEBI" id="CHEBI:15377"/>
        <dbReference type="ChEBI" id="CHEBI:15378"/>
        <dbReference type="ChEBI" id="CHEBI:15379"/>
        <dbReference type="ChEBI" id="CHEBI:29033"/>
        <dbReference type="ChEBI" id="CHEBI:29034"/>
        <dbReference type="ChEBI" id="CHEBI:57387"/>
        <dbReference type="ChEBI" id="CHEBI:57394"/>
        <dbReference type="EC" id="1.14.19.1"/>
    </reaction>
</comment>
<keyword evidence="10 14" id="KW-0408">Iron</keyword>
<feature type="domain" description="Cytochrome b5 heme-binding" evidence="16">
    <location>
        <begin position="346"/>
        <end position="434"/>
    </location>
</feature>
<organism evidence="17 18">
    <name type="scientific">Daedalea quercina L-15889</name>
    <dbReference type="NCBI Taxonomy" id="1314783"/>
    <lineage>
        <taxon>Eukaryota</taxon>
        <taxon>Fungi</taxon>
        <taxon>Dikarya</taxon>
        <taxon>Basidiomycota</taxon>
        <taxon>Agaricomycotina</taxon>
        <taxon>Agaricomycetes</taxon>
        <taxon>Polyporales</taxon>
        <taxon>Fomitopsis</taxon>
    </lineage>
</organism>
<dbReference type="GO" id="GO:0016020">
    <property type="term" value="C:membrane"/>
    <property type="evidence" value="ECO:0007669"/>
    <property type="project" value="UniProtKB-SubCell"/>
</dbReference>
<evidence type="ECO:0000256" key="14">
    <source>
        <dbReference type="PIRNR" id="PIRNR000345"/>
    </source>
</evidence>
<dbReference type="PROSITE" id="PS51257">
    <property type="entry name" value="PROKAR_LIPOPROTEIN"/>
    <property type="match status" value="1"/>
</dbReference>
<dbReference type="CDD" id="cd03505">
    <property type="entry name" value="Delta9-FADS-like"/>
    <property type="match status" value="1"/>
</dbReference>
<dbReference type="PRINTS" id="PR00075">
    <property type="entry name" value="FACDDSATRASE"/>
</dbReference>
<protein>
    <recommendedName>
        <fullName evidence="14">Acyl-CoA desaturase</fullName>
        <ecNumber evidence="14">1.14.19.1</ecNumber>
    </recommendedName>
</protein>
<comment type="subcellular location">
    <subcellularLocation>
        <location evidence="1">Membrane</location>
        <topology evidence="1">Multi-pass membrane protein</topology>
    </subcellularLocation>
</comment>
<evidence type="ECO:0000256" key="13">
    <source>
        <dbReference type="ARBA" id="ARBA00023160"/>
    </source>
</evidence>
<evidence type="ECO:0000259" key="16">
    <source>
        <dbReference type="PROSITE" id="PS50255"/>
    </source>
</evidence>
<dbReference type="PANTHER" id="PTHR11351:SF31">
    <property type="entry name" value="DESATURASE 1, ISOFORM A-RELATED"/>
    <property type="match status" value="1"/>
</dbReference>
<sequence>MTPRPEQQLRPRAQIWWANGLIFVATHLAAAIGCYLYPFYRLSGYTVILCVVLFQMGEMSITVGYHRLYSHRAFRASLPVRIAVALFGASAMQGSIKVRAQIFAACMRHRLHHRYTDDPVHDPYAATRGFLWAHMGWIFFKSHYERLQLIDQTDLDNDPVVRMQHKHYLLLALGLGLILPPCIGALWGDATGAFVWAGLVVRLLIWHCTFFVNSLAHWDGLQPYSDENTSKSNLILAVLTCGEGNHNFVRTHDSLFSPPRKHAFPHDYRSGPARYDWDPSKWTILLLKRLGLVWGLKRARPEDVREAHLYMLHKHAGEASASEDSGTGDSSSSDDTDFLCSSDIGTETWKLEDVRRYADSGRCVVVLDGFAVDVTGYLGEHPGGAALLRKYSVRSGCAQEDAWKEADWAFHGGMNNHSRAARRRMRELRVAKLVVRE</sequence>
<keyword evidence="9 14" id="KW-0560">Oxidoreductase</keyword>
<keyword evidence="14" id="KW-0249">Electron transport</keyword>
<dbReference type="InterPro" id="IPR005804">
    <property type="entry name" value="FA_desaturase_dom"/>
</dbReference>
<accession>A0A165TEN9</accession>
<evidence type="ECO:0000256" key="3">
    <source>
        <dbReference type="ARBA" id="ARBA00022516"/>
    </source>
</evidence>
<dbReference type="Proteomes" id="UP000076727">
    <property type="component" value="Unassembled WGS sequence"/>
</dbReference>
<dbReference type="Pfam" id="PF00487">
    <property type="entry name" value="FA_desaturase"/>
    <property type="match status" value="1"/>
</dbReference>
<dbReference type="GO" id="GO:0020037">
    <property type="term" value="F:heme binding"/>
    <property type="evidence" value="ECO:0007669"/>
    <property type="project" value="InterPro"/>
</dbReference>
<evidence type="ECO:0000256" key="4">
    <source>
        <dbReference type="ARBA" id="ARBA00022617"/>
    </source>
</evidence>
<feature type="transmembrane region" description="Helical" evidence="15">
    <location>
        <begin position="193"/>
        <end position="212"/>
    </location>
</feature>
<dbReference type="Pfam" id="PF00173">
    <property type="entry name" value="Cyt-b5"/>
    <property type="match status" value="1"/>
</dbReference>
<reference evidence="17 18" key="1">
    <citation type="journal article" date="2016" name="Mol. Biol. Evol.">
        <title>Comparative Genomics of Early-Diverging Mushroom-Forming Fungi Provides Insights into the Origins of Lignocellulose Decay Capabilities.</title>
        <authorList>
            <person name="Nagy L.G."/>
            <person name="Riley R."/>
            <person name="Tritt A."/>
            <person name="Adam C."/>
            <person name="Daum C."/>
            <person name="Floudas D."/>
            <person name="Sun H."/>
            <person name="Yadav J.S."/>
            <person name="Pangilinan J."/>
            <person name="Larsson K.H."/>
            <person name="Matsuura K."/>
            <person name="Barry K."/>
            <person name="Labutti K."/>
            <person name="Kuo R."/>
            <person name="Ohm R.A."/>
            <person name="Bhattacharya S.S."/>
            <person name="Shirouzu T."/>
            <person name="Yoshinaga Y."/>
            <person name="Martin F.M."/>
            <person name="Grigoriev I.V."/>
            <person name="Hibbett D.S."/>
        </authorList>
    </citation>
    <scope>NUCLEOTIDE SEQUENCE [LARGE SCALE GENOMIC DNA]</scope>
    <source>
        <strain evidence="17 18">L-15889</strain>
    </source>
</reference>
<keyword evidence="3 14" id="KW-0444">Lipid biosynthesis</keyword>
<dbReference type="AlphaFoldDB" id="A0A165TEN9"/>
<dbReference type="InterPro" id="IPR001199">
    <property type="entry name" value="Cyt_B5-like_heme/steroid-bd"/>
</dbReference>
<name>A0A165TEN9_9APHY</name>
<keyword evidence="14" id="KW-0813">Transport</keyword>
<evidence type="ECO:0000256" key="15">
    <source>
        <dbReference type="SAM" id="Phobius"/>
    </source>
</evidence>
<comment type="cofactor">
    <cofactor evidence="14">
        <name>Fe(2+)</name>
        <dbReference type="ChEBI" id="CHEBI:29033"/>
    </cofactor>
    <text evidence="14">Expected to bind 2 Fe(2+) ions per subunit.</text>
</comment>
<dbReference type="GO" id="GO:0006636">
    <property type="term" value="P:unsaturated fatty acid biosynthetic process"/>
    <property type="evidence" value="ECO:0007669"/>
    <property type="project" value="UniProtKB-UniRule"/>
</dbReference>
<evidence type="ECO:0000256" key="2">
    <source>
        <dbReference type="ARBA" id="ARBA00009295"/>
    </source>
</evidence>
<dbReference type="InterPro" id="IPR036400">
    <property type="entry name" value="Cyt_B5-like_heme/steroid_sf"/>
</dbReference>
<evidence type="ECO:0000313" key="18">
    <source>
        <dbReference type="Proteomes" id="UP000076727"/>
    </source>
</evidence>
<evidence type="ECO:0000256" key="1">
    <source>
        <dbReference type="ARBA" id="ARBA00004141"/>
    </source>
</evidence>
<keyword evidence="6 14" id="KW-0479">Metal-binding</keyword>
<dbReference type="GO" id="GO:0046872">
    <property type="term" value="F:metal ion binding"/>
    <property type="evidence" value="ECO:0007669"/>
    <property type="project" value="UniProtKB-UniRule"/>
</dbReference>
<keyword evidence="8 15" id="KW-1133">Transmembrane helix</keyword>
<dbReference type="Gene3D" id="3.10.120.10">
    <property type="entry name" value="Cytochrome b5-like heme/steroid binding domain"/>
    <property type="match status" value="1"/>
</dbReference>
<dbReference type="PROSITE" id="PS00191">
    <property type="entry name" value="CYTOCHROME_B5_1"/>
    <property type="match status" value="1"/>
</dbReference>
<dbReference type="OrthoDB" id="10260134at2759"/>
<keyword evidence="5 15" id="KW-0812">Transmembrane</keyword>
<evidence type="ECO:0000256" key="6">
    <source>
        <dbReference type="ARBA" id="ARBA00022723"/>
    </source>
</evidence>
<dbReference type="InterPro" id="IPR018506">
    <property type="entry name" value="Cyt_B5_heme-BS"/>
</dbReference>
<evidence type="ECO:0000256" key="8">
    <source>
        <dbReference type="ARBA" id="ARBA00022989"/>
    </source>
</evidence>
<dbReference type="EMBL" id="KV429037">
    <property type="protein sequence ID" value="KZT73326.1"/>
    <property type="molecule type" value="Genomic_DNA"/>
</dbReference>
<dbReference type="GO" id="GO:0004768">
    <property type="term" value="F:stearoyl-CoA 9-desaturase activity"/>
    <property type="evidence" value="ECO:0007669"/>
    <property type="project" value="UniProtKB-UniRule"/>
</dbReference>
<dbReference type="PROSITE" id="PS50255">
    <property type="entry name" value="CYTOCHROME_B5_2"/>
    <property type="match status" value="1"/>
</dbReference>